<evidence type="ECO:0000256" key="2">
    <source>
        <dbReference type="ARBA" id="ARBA00008806"/>
    </source>
</evidence>
<comment type="similarity">
    <text evidence="2">Belongs to the VirD4/TraG family.</text>
</comment>
<dbReference type="InterPro" id="IPR003688">
    <property type="entry name" value="TraG/VirD4"/>
</dbReference>
<evidence type="ECO:0000256" key="3">
    <source>
        <dbReference type="ARBA" id="ARBA00022475"/>
    </source>
</evidence>
<keyword evidence="8" id="KW-1185">Reference proteome</keyword>
<dbReference type="InterPro" id="IPR051539">
    <property type="entry name" value="T4SS-coupling_protein"/>
</dbReference>
<dbReference type="PANTHER" id="PTHR37937:SF1">
    <property type="entry name" value="CONJUGATIVE TRANSFER: DNA TRANSPORT"/>
    <property type="match status" value="1"/>
</dbReference>
<evidence type="ECO:0000256" key="5">
    <source>
        <dbReference type="ARBA" id="ARBA00022989"/>
    </source>
</evidence>
<organism evidence="7 8">
    <name type="scientific">Desulfovibrio falkowii</name>
    <dbReference type="NCBI Taxonomy" id="3136602"/>
    <lineage>
        <taxon>Bacteria</taxon>
        <taxon>Pseudomonadati</taxon>
        <taxon>Thermodesulfobacteriota</taxon>
        <taxon>Desulfovibrionia</taxon>
        <taxon>Desulfovibrionales</taxon>
        <taxon>Desulfovibrionaceae</taxon>
        <taxon>Desulfovibrio</taxon>
    </lineage>
</organism>
<keyword evidence="4" id="KW-0812">Transmembrane</keyword>
<evidence type="ECO:0000256" key="1">
    <source>
        <dbReference type="ARBA" id="ARBA00004651"/>
    </source>
</evidence>
<dbReference type="CDD" id="cd01127">
    <property type="entry name" value="TrwB_TraG_TraD_VirD4"/>
    <property type="match status" value="2"/>
</dbReference>
<evidence type="ECO:0000256" key="4">
    <source>
        <dbReference type="ARBA" id="ARBA00022692"/>
    </source>
</evidence>
<dbReference type="NCBIfam" id="NF010453">
    <property type="entry name" value="PRK13880.1"/>
    <property type="match status" value="1"/>
</dbReference>
<comment type="subcellular location">
    <subcellularLocation>
        <location evidence="1">Cell membrane</location>
        <topology evidence="1">Multi-pass membrane protein</topology>
    </subcellularLocation>
</comment>
<evidence type="ECO:0008006" key="9">
    <source>
        <dbReference type="Google" id="ProtNLM"/>
    </source>
</evidence>
<dbReference type="SUPFAM" id="SSF52540">
    <property type="entry name" value="P-loop containing nucleoside triphosphate hydrolases"/>
    <property type="match status" value="1"/>
</dbReference>
<keyword evidence="5" id="KW-1133">Transmembrane helix</keyword>
<dbReference type="EMBL" id="BAAFSG010000001">
    <property type="protein sequence ID" value="GAB1253023.1"/>
    <property type="molecule type" value="Genomic_DNA"/>
</dbReference>
<evidence type="ECO:0000313" key="7">
    <source>
        <dbReference type="EMBL" id="GAB1253023.1"/>
    </source>
</evidence>
<proteinExistence type="inferred from homology"/>
<protein>
    <recommendedName>
        <fullName evidence="9">Conjugal transfer protein TraG</fullName>
    </recommendedName>
</protein>
<dbReference type="Gene3D" id="3.40.50.300">
    <property type="entry name" value="P-loop containing nucleotide triphosphate hydrolases"/>
    <property type="match status" value="1"/>
</dbReference>
<keyword evidence="3" id="KW-1003">Cell membrane</keyword>
<reference evidence="7 8" key="1">
    <citation type="journal article" date="2025" name="Int. J. Syst. Evol. Microbiol.">
        <title>Desulfovibrio falkowii sp. nov., Porphyromonas miyakawae sp. nov., Mediterraneibacter flintii sp. nov. and Owariibacterium komagatae gen. nov., sp. nov., isolated from human faeces.</title>
        <authorList>
            <person name="Hamaguchi T."/>
            <person name="Ohara M."/>
            <person name="Hisatomi A."/>
            <person name="Sekiguchi K."/>
            <person name="Takeda J.I."/>
            <person name="Ueyama J."/>
            <person name="Ito M."/>
            <person name="Nishiwaki H."/>
            <person name="Ogi T."/>
            <person name="Hirayama M."/>
            <person name="Ohkuma M."/>
            <person name="Sakamoto M."/>
            <person name="Ohno K."/>
        </authorList>
    </citation>
    <scope>NUCLEOTIDE SEQUENCE [LARGE SCALE GENOMIC DNA]</scope>
    <source>
        <strain evidence="7 8">13CB8C</strain>
    </source>
</reference>
<sequence>MVFIFPQMVILGFLFTFSRRPKGTQNIHGSAQWAQEEEIKQMGFLGGKGVYVGGWIKRFSGKEAAKRLFKGLHPFQTQLYLRHNGPHHILAFAPTRSGKGVGLVLPTLLSWLESVLILDIKGENYALTSGWRKSLGHKILRFDPKDVTQTARFNPLETIRLYQDEAVQDAQAVATIILDPQGEGLKEYFEKAAFAFFTAAVLHCLIVHQEKGRTATMYDFALMLSDPDKNTEELLVEMIEFDHAAVLKGKSRFANEVHTNIASSAKEMLNKADKERSGVLSTAGVNLSIYKDPTVAYATSHCDFQIEDLMDHNVPVALYFVVSPADIDRLRPLTRLIFNVILCRLTEKMDFEGGRSISLFKHRLLLMLDEFTSLGNLAILERALAYMAGYGIKAYLIVQDISQLQKAYSKEEAILSNCHVRIAYAPNKMETAQILSDMTGKTTVIEHKTSLSGSRSGHLKNASVSVQEIARPLLTPDECMRLPGIITDADEKILEAGDMLIFTAGFAPVYGKQILYFRDPVFAQRAKIPAPATDRLHGDVDVILPKKQASETPKPSTPEEEIYDAALAISDSDNH</sequence>
<evidence type="ECO:0000256" key="6">
    <source>
        <dbReference type="ARBA" id="ARBA00023136"/>
    </source>
</evidence>
<dbReference type="Proteomes" id="UP001628192">
    <property type="component" value="Unassembled WGS sequence"/>
</dbReference>
<keyword evidence="6" id="KW-0472">Membrane</keyword>
<name>A0ABQ0E5R3_9BACT</name>
<dbReference type="InterPro" id="IPR027417">
    <property type="entry name" value="P-loop_NTPase"/>
</dbReference>
<accession>A0ABQ0E5R3</accession>
<gene>
    <name evidence="7" type="ORF">Defa_05100</name>
</gene>
<comment type="caution">
    <text evidence="7">The sequence shown here is derived from an EMBL/GenBank/DDBJ whole genome shotgun (WGS) entry which is preliminary data.</text>
</comment>
<evidence type="ECO:0000313" key="8">
    <source>
        <dbReference type="Proteomes" id="UP001628192"/>
    </source>
</evidence>
<dbReference type="PANTHER" id="PTHR37937">
    <property type="entry name" value="CONJUGATIVE TRANSFER: DNA TRANSPORT"/>
    <property type="match status" value="1"/>
</dbReference>
<dbReference type="Pfam" id="PF02534">
    <property type="entry name" value="T4SS-DNA_transf"/>
    <property type="match status" value="1"/>
</dbReference>